<evidence type="ECO:0000256" key="7">
    <source>
        <dbReference type="ARBA" id="ARBA00023034"/>
    </source>
</evidence>
<dbReference type="AlphaFoldDB" id="A0AA35JI91"/>
<feature type="transmembrane region" description="Helical" evidence="9">
    <location>
        <begin position="406"/>
        <end position="426"/>
    </location>
</feature>
<dbReference type="GO" id="GO:0005794">
    <property type="term" value="C:Golgi apparatus"/>
    <property type="evidence" value="ECO:0007669"/>
    <property type="project" value="UniProtKB-SubCell"/>
</dbReference>
<dbReference type="GO" id="GO:0016020">
    <property type="term" value="C:membrane"/>
    <property type="evidence" value="ECO:0007669"/>
    <property type="project" value="UniProtKB-SubCell"/>
</dbReference>
<keyword evidence="8 9" id="KW-0472">Membrane</keyword>
<comment type="similarity">
    <text evidence="3 9">Belongs to the nonaspanin (TM9SF) (TC 9.A.2) family.</text>
</comment>
<evidence type="ECO:0000256" key="4">
    <source>
        <dbReference type="ARBA" id="ARBA00022692"/>
    </source>
</evidence>
<evidence type="ECO:0000256" key="5">
    <source>
        <dbReference type="ARBA" id="ARBA00022729"/>
    </source>
</evidence>
<gene>
    <name evidence="10" type="primary">SKDI05G2130</name>
    <name evidence="10" type="ORF">SKDI_05G2130</name>
</gene>
<feature type="transmembrane region" description="Helical" evidence="9">
    <location>
        <begin position="496"/>
        <end position="518"/>
    </location>
</feature>
<protein>
    <recommendedName>
        <fullName evidence="9">Transmembrane 9 superfamily member</fullName>
    </recommendedName>
</protein>
<organism evidence="10 11">
    <name type="scientific">Saccharomyces kudriavzevii (strain ATCC MYA-4449 / AS 2.2408 / CBS 8840 / NBRC 1802 / NCYC 2889)</name>
    <name type="common">Yeast</name>
    <dbReference type="NCBI Taxonomy" id="226230"/>
    <lineage>
        <taxon>Eukaryota</taxon>
        <taxon>Fungi</taxon>
        <taxon>Dikarya</taxon>
        <taxon>Ascomycota</taxon>
        <taxon>Saccharomycotina</taxon>
        <taxon>Saccharomycetes</taxon>
        <taxon>Saccharomycetales</taxon>
        <taxon>Saccharomycetaceae</taxon>
        <taxon>Saccharomyces</taxon>
    </lineage>
</organism>
<feature type="transmembrane region" description="Helical" evidence="9">
    <location>
        <begin position="552"/>
        <end position="572"/>
    </location>
</feature>
<dbReference type="PANTHER" id="PTHR10766">
    <property type="entry name" value="TRANSMEMBRANE 9 SUPERFAMILY PROTEIN"/>
    <property type="match status" value="1"/>
</dbReference>
<comment type="subcellular location">
    <subcellularLocation>
        <location evidence="2">Golgi apparatus</location>
    </subcellularLocation>
    <subcellularLocation>
        <location evidence="1">Membrane</location>
        <topology evidence="1">Multi-pass membrane protein</topology>
    </subcellularLocation>
</comment>
<keyword evidence="4 9" id="KW-0812">Transmembrane</keyword>
<dbReference type="InterPro" id="IPR004240">
    <property type="entry name" value="EMP70"/>
</dbReference>
<feature type="transmembrane region" description="Helical" evidence="9">
    <location>
        <begin position="667"/>
        <end position="697"/>
    </location>
</feature>
<accession>A0AA35JI91</accession>
<dbReference type="EMBL" id="OX365900">
    <property type="protein sequence ID" value="CAI4060544.1"/>
    <property type="molecule type" value="Genomic_DNA"/>
</dbReference>
<feature type="transmembrane region" description="Helical" evidence="9">
    <location>
        <begin position="592"/>
        <end position="618"/>
    </location>
</feature>
<feature type="transmembrane region" description="Helical" evidence="9">
    <location>
        <begin position="639"/>
        <end position="661"/>
    </location>
</feature>
<dbReference type="RefSeq" id="XP_056087356.1">
    <property type="nucleotide sequence ID" value="XM_056227545.1"/>
</dbReference>
<evidence type="ECO:0000313" key="10">
    <source>
        <dbReference type="EMBL" id="CAI4060544.1"/>
    </source>
</evidence>
<proteinExistence type="inferred from homology"/>
<feature type="transmembrane region" description="Helical" evidence="9">
    <location>
        <begin position="372"/>
        <end position="394"/>
    </location>
</feature>
<reference evidence="10" key="1">
    <citation type="submission" date="2022-10" db="EMBL/GenBank/DDBJ databases">
        <authorList>
            <person name="Byrne P K."/>
        </authorList>
    </citation>
    <scope>NUCLEOTIDE SEQUENCE</scope>
    <source>
        <strain evidence="10">IFO1802</strain>
    </source>
</reference>
<evidence type="ECO:0000256" key="9">
    <source>
        <dbReference type="RuleBase" id="RU363079"/>
    </source>
</evidence>
<dbReference type="Proteomes" id="UP001162087">
    <property type="component" value="Chromosome 5"/>
</dbReference>
<evidence type="ECO:0000256" key="2">
    <source>
        <dbReference type="ARBA" id="ARBA00004555"/>
    </source>
</evidence>
<keyword evidence="11" id="KW-1185">Reference proteome</keyword>
<sequence length="707" mass="81568">MRVKPKRWVLTLMAVAVMVLIFRNQFHSSRTRQQEQKPVFSSSQNNLYYDGWITPNFYKKNDFLELIVNKVESDLTQLPYAYYDLPFTCPPTMHKKPLHLSLNEIIRGDRKWESDYKLRFGEDNACETLCARKTDKKGMQTLDKLVREGYVVQWLIDDELPAATTFISTTDHKKYYASGFPLGFVDPDTDKTYLHNHVILVIRFHGGGDDKNTVVGFEVYPKSVSDYHCPGASKNYEQYEIVVPEDEHDLTYLPFTYSVYWREEFEVDWNHRWNYFLNAGELSDEQSAQFHWMSLANSLGIVLSISFITFVIYIRVMRTDKKNTDSHKYLINTEGIEAEDSLDDDKYGKNSVYMVTKDWIQNGKPDLFGLKVLIVLVSFGVQFLFTIIGSLTISCSMNKLHNVRNSVLTMAILCFVLGAFMASFVGTRLGIVTKRRNINVNYLDHNKSFKNCREFSPIFAVICGSSLPGMVMIGTFLLNSVVGAHDSTNALPFRTIVFFISIYFVVCIPLSLFGGIVANNIPLPKYWLSGITKDETDGNGSKLFKPKSRTRFNPLVHCGVYLCGIFPLLVIYVEMQYVYKSLWLEKTTFYFFYGFLFLSIILLCVLTMEISIIGSYLLMRFCFDDKEVRNNWRWRCFEMGFSGGVYMELYSLYYIFVVLNIHGFSSILISICYSLLFNILCGLGLGALSCLTASWFINRIYHMKFNG</sequence>
<evidence type="ECO:0000313" key="11">
    <source>
        <dbReference type="Proteomes" id="UP001162087"/>
    </source>
</evidence>
<keyword evidence="7" id="KW-0333">Golgi apparatus</keyword>
<evidence type="ECO:0000256" key="8">
    <source>
        <dbReference type="ARBA" id="ARBA00023136"/>
    </source>
</evidence>
<dbReference type="GeneID" id="80923656"/>
<dbReference type="PANTHER" id="PTHR10766:SF55">
    <property type="entry name" value="TRANSMEMBRANE 9 SUPERFAMILY MEMBER 4"/>
    <property type="match status" value="1"/>
</dbReference>
<evidence type="ECO:0000256" key="1">
    <source>
        <dbReference type="ARBA" id="ARBA00004141"/>
    </source>
</evidence>
<keyword evidence="5" id="KW-0732">Signal</keyword>
<name>A0AA35JI91_SACK1</name>
<dbReference type="GO" id="GO:0072657">
    <property type="term" value="P:protein localization to membrane"/>
    <property type="evidence" value="ECO:0007669"/>
    <property type="project" value="TreeGrafter"/>
</dbReference>
<feature type="transmembrane region" description="Helical" evidence="9">
    <location>
        <begin position="292"/>
        <end position="314"/>
    </location>
</feature>
<evidence type="ECO:0000256" key="3">
    <source>
        <dbReference type="ARBA" id="ARBA00005227"/>
    </source>
</evidence>
<evidence type="ECO:0000256" key="6">
    <source>
        <dbReference type="ARBA" id="ARBA00022989"/>
    </source>
</evidence>
<dbReference type="Pfam" id="PF02990">
    <property type="entry name" value="EMP70"/>
    <property type="match status" value="1"/>
</dbReference>
<keyword evidence="6 9" id="KW-1133">Transmembrane helix</keyword>
<feature type="transmembrane region" description="Helical" evidence="9">
    <location>
        <begin position="455"/>
        <end position="476"/>
    </location>
</feature>